<dbReference type="Proteomes" id="UP000481807">
    <property type="component" value="Unassembled WGS sequence"/>
</dbReference>
<feature type="active site" description="Proton acceptor" evidence="15">
    <location>
        <position position="59"/>
    </location>
</feature>
<dbReference type="GO" id="GO:0046872">
    <property type="term" value="F:metal ion binding"/>
    <property type="evidence" value="ECO:0007669"/>
    <property type="project" value="UniProtKB-KW"/>
</dbReference>
<evidence type="ECO:0000256" key="12">
    <source>
        <dbReference type="ARBA" id="ARBA00023136"/>
    </source>
</evidence>
<evidence type="ECO:0000313" key="24">
    <source>
        <dbReference type="Proteomes" id="UP000481807"/>
    </source>
</evidence>
<feature type="transmembrane region" description="Helical" evidence="19">
    <location>
        <begin position="21"/>
        <end position="40"/>
    </location>
</feature>
<keyword evidence="9 17" id="KW-0067">ATP-binding</keyword>
<dbReference type="EMBL" id="QSTD01000001">
    <property type="protein sequence ID" value="RGM32836.1"/>
    <property type="molecule type" value="Genomic_DNA"/>
</dbReference>
<keyword evidence="10 19" id="KW-1133">Transmembrane helix</keyword>
<organism evidence="22 23">
    <name type="scientific">Staphylococcus warneri</name>
    <dbReference type="NCBI Taxonomy" id="1292"/>
    <lineage>
        <taxon>Bacteria</taxon>
        <taxon>Bacillati</taxon>
        <taxon>Bacillota</taxon>
        <taxon>Bacilli</taxon>
        <taxon>Bacillales</taxon>
        <taxon>Staphylococcaceae</taxon>
        <taxon>Staphylococcus</taxon>
    </lineage>
</organism>
<evidence type="ECO:0000256" key="11">
    <source>
        <dbReference type="ARBA" id="ARBA00023098"/>
    </source>
</evidence>
<evidence type="ECO:0000313" key="20">
    <source>
        <dbReference type="EMBL" id="MCG6225586.1"/>
    </source>
</evidence>
<dbReference type="GO" id="GO:0008654">
    <property type="term" value="P:phospholipid biosynthetic process"/>
    <property type="evidence" value="ECO:0007669"/>
    <property type="project" value="UniProtKB-KW"/>
</dbReference>
<evidence type="ECO:0000256" key="13">
    <source>
        <dbReference type="ARBA" id="ARBA00023209"/>
    </source>
</evidence>
<dbReference type="Gene3D" id="1.10.287.3610">
    <property type="match status" value="1"/>
</dbReference>
<dbReference type="GeneID" id="58060001"/>
<comment type="caution">
    <text evidence="22">The sequence shown here is derived from an EMBL/GenBank/DDBJ whole genome shotgun (WGS) entry which is preliminary data.</text>
</comment>
<evidence type="ECO:0000256" key="10">
    <source>
        <dbReference type="ARBA" id="ARBA00022989"/>
    </source>
</evidence>
<reference evidence="22 23" key="1">
    <citation type="submission" date="2018-08" db="EMBL/GenBank/DDBJ databases">
        <title>A genome reference for cultivated species of the human gut microbiota.</title>
        <authorList>
            <person name="Zou Y."/>
            <person name="Xue W."/>
            <person name="Luo G."/>
        </authorList>
    </citation>
    <scope>NUCLEOTIDE SEQUENCE [LARGE SCALE GENOMIC DNA]</scope>
    <source>
        <strain evidence="22 23">OM08-17AT</strain>
    </source>
</reference>
<feature type="binding site" evidence="17">
    <location>
        <position position="6"/>
    </location>
    <ligand>
        <name>ATP</name>
        <dbReference type="ChEBI" id="CHEBI:30616"/>
    </ligand>
</feature>
<feature type="binding site" evidence="16">
    <location>
        <position position="59"/>
    </location>
    <ligand>
        <name>substrate</name>
    </ligand>
</feature>
<feature type="binding site" evidence="17">
    <location>
        <begin position="84"/>
        <end position="85"/>
    </location>
    <ligand>
        <name>ATP</name>
        <dbReference type="ChEBI" id="CHEBI:30616"/>
    </ligand>
</feature>
<dbReference type="EMBL" id="JAANHJ010000001">
    <property type="protein sequence ID" value="MCG6225586.1"/>
    <property type="molecule type" value="Genomic_DNA"/>
</dbReference>
<name>A0A364UQF6_STAWA</name>
<keyword evidence="13" id="KW-0594">Phospholipid biosynthesis</keyword>
<dbReference type="InterPro" id="IPR033717">
    <property type="entry name" value="UDPK"/>
</dbReference>
<dbReference type="Pfam" id="PF01219">
    <property type="entry name" value="DAGK_prokar"/>
    <property type="match status" value="1"/>
</dbReference>
<evidence type="ECO:0000256" key="4">
    <source>
        <dbReference type="ARBA" id="ARBA00022516"/>
    </source>
</evidence>
<dbReference type="PANTHER" id="PTHR34299">
    <property type="entry name" value="DIACYLGLYCEROL KINASE"/>
    <property type="match status" value="1"/>
</dbReference>
<comment type="cofactor">
    <cofactor evidence="18">
        <name>Mg(2+)</name>
        <dbReference type="ChEBI" id="CHEBI:18420"/>
    </cofactor>
    <text evidence="18">Mn(2+), Zn(2+), Cd(2+) and Co(2+) support activity to lesser extents.</text>
</comment>
<dbReference type="Proteomes" id="UP000814367">
    <property type="component" value="Unassembled WGS sequence"/>
</dbReference>
<evidence type="ECO:0000256" key="14">
    <source>
        <dbReference type="ARBA" id="ARBA00023264"/>
    </source>
</evidence>
<comment type="similarity">
    <text evidence="2">Belongs to the bacterial diacylglycerol kinase family.</text>
</comment>
<dbReference type="GO" id="GO:0005886">
    <property type="term" value="C:plasma membrane"/>
    <property type="evidence" value="ECO:0007669"/>
    <property type="project" value="UniProtKB-SubCell"/>
</dbReference>
<feature type="transmembrane region" description="Helical" evidence="19">
    <location>
        <begin position="46"/>
        <end position="65"/>
    </location>
</feature>
<gene>
    <name evidence="21" type="ORF">D3Z30_01905</name>
    <name evidence="22" type="ORF">DXC19_04840</name>
    <name evidence="20" type="ORF">G8J23_06275</name>
</gene>
<evidence type="ECO:0000256" key="17">
    <source>
        <dbReference type="PIRSR" id="PIRSR600829-3"/>
    </source>
</evidence>
<keyword evidence="6 19" id="KW-0812">Transmembrane</keyword>
<dbReference type="InterPro" id="IPR036945">
    <property type="entry name" value="DAGK_sf"/>
</dbReference>
<evidence type="ECO:0000256" key="16">
    <source>
        <dbReference type="PIRSR" id="PIRSR600829-2"/>
    </source>
</evidence>
<evidence type="ECO:0000256" key="9">
    <source>
        <dbReference type="ARBA" id="ARBA00022840"/>
    </source>
</evidence>
<evidence type="ECO:0000256" key="7">
    <source>
        <dbReference type="ARBA" id="ARBA00022741"/>
    </source>
</evidence>
<keyword evidence="11" id="KW-0443">Lipid metabolism</keyword>
<evidence type="ECO:0000313" key="25">
    <source>
        <dbReference type="Proteomes" id="UP000814367"/>
    </source>
</evidence>
<dbReference type="PROSITE" id="PS01069">
    <property type="entry name" value="DAGK_PROKAR"/>
    <property type="match status" value="1"/>
</dbReference>
<feature type="transmembrane region" description="Helical" evidence="19">
    <location>
        <begin position="86"/>
        <end position="111"/>
    </location>
</feature>
<keyword evidence="12 19" id="KW-0472">Membrane</keyword>
<evidence type="ECO:0000256" key="18">
    <source>
        <dbReference type="PIRSR" id="PIRSR600829-4"/>
    </source>
</evidence>
<evidence type="ECO:0000256" key="3">
    <source>
        <dbReference type="ARBA" id="ARBA00022475"/>
    </source>
</evidence>
<evidence type="ECO:0000313" key="22">
    <source>
        <dbReference type="EMBL" id="RGM32836.1"/>
    </source>
</evidence>
<evidence type="ECO:0000256" key="1">
    <source>
        <dbReference type="ARBA" id="ARBA00004651"/>
    </source>
</evidence>
<dbReference type="CDD" id="cd14265">
    <property type="entry name" value="UDPK_IM_like"/>
    <property type="match status" value="1"/>
</dbReference>
<reference evidence="21 24" key="2">
    <citation type="submission" date="2018-08" db="EMBL/GenBank/DDBJ databases">
        <title>Murine metabolic-syndrome-specific gut microbial biobank.</title>
        <authorList>
            <person name="Liu C."/>
        </authorList>
    </citation>
    <scope>NUCLEOTIDE SEQUENCE [LARGE SCALE GENOMIC DNA]</scope>
    <source>
        <strain evidence="21 24">1XD21-27</strain>
    </source>
</reference>
<feature type="binding site" evidence="17">
    <location>
        <position position="66"/>
    </location>
    <ligand>
        <name>ATP</name>
        <dbReference type="ChEBI" id="CHEBI:30616"/>
    </ligand>
</feature>
<keyword evidence="18" id="KW-0460">Magnesium</keyword>
<feature type="binding site" evidence="17">
    <location>
        <begin position="75"/>
        <end position="77"/>
    </location>
    <ligand>
        <name>ATP</name>
        <dbReference type="ChEBI" id="CHEBI:30616"/>
    </ligand>
</feature>
<evidence type="ECO:0000256" key="2">
    <source>
        <dbReference type="ARBA" id="ARBA00005967"/>
    </source>
</evidence>
<dbReference type="GO" id="GO:0016301">
    <property type="term" value="F:kinase activity"/>
    <property type="evidence" value="ECO:0007669"/>
    <property type="project" value="UniProtKB-KW"/>
</dbReference>
<protein>
    <submittedName>
        <fullName evidence="22">Diacylglycerol kinase family protein</fullName>
    </submittedName>
</protein>
<dbReference type="GO" id="GO:0005524">
    <property type="term" value="F:ATP binding"/>
    <property type="evidence" value="ECO:0007669"/>
    <property type="project" value="UniProtKB-KW"/>
</dbReference>
<dbReference type="Proteomes" id="UP000261016">
    <property type="component" value="Unassembled WGS sequence"/>
</dbReference>
<dbReference type="InterPro" id="IPR000829">
    <property type="entry name" value="DAGK"/>
</dbReference>
<keyword evidence="7 17" id="KW-0547">Nucleotide-binding</keyword>
<evidence type="ECO:0000256" key="8">
    <source>
        <dbReference type="ARBA" id="ARBA00022777"/>
    </source>
</evidence>
<reference evidence="20 25" key="3">
    <citation type="submission" date="2020-03" db="EMBL/GenBank/DDBJ databases">
        <title>Comparative genetics of Staphylococcus warneri persistents from caprine mastitis.</title>
        <authorList>
            <person name="Franca C.A."/>
            <person name="Rosa D.S."/>
            <person name="Silva A."/>
            <person name="Rodrigues D.L.N."/>
            <person name="Santos R.G."/>
            <person name="Castillo R.E.H."/>
            <person name="Moreira M.A.S."/>
            <person name="Lima M.C."/>
            <person name="Gouveia G.V."/>
            <person name="Gouveia J.J.S."/>
            <person name="Souza R.F.S."/>
            <person name="Bertram B."/>
            <person name="Azevedo V."/>
            <person name="Costa M."/>
        </authorList>
    </citation>
    <scope>NUCLEOTIDE SEQUENCE [LARGE SCALE GENOMIC DNA]</scope>
    <source>
        <strain evidence="20 25">Cap 9.2</strain>
    </source>
</reference>
<proteinExistence type="inferred from homology"/>
<evidence type="ECO:0000313" key="23">
    <source>
        <dbReference type="Proteomes" id="UP000261016"/>
    </source>
</evidence>
<dbReference type="PANTHER" id="PTHR34299:SF1">
    <property type="entry name" value="DIACYLGLYCEROL KINASE"/>
    <property type="match status" value="1"/>
</dbReference>
<sequence>MSRFKYALDGLKTLLIKDQKFSLHIYASIIAIVFGFLLHINRSEWIFILLAISLVLAFEAINTAVEYVVDLVTTEYHDYAKYAKDIAAFSVMIVSILALIIGLIVFIPHLINLI</sequence>
<keyword evidence="3" id="KW-1003">Cell membrane</keyword>
<evidence type="ECO:0000313" key="21">
    <source>
        <dbReference type="EMBL" id="NBH29735.1"/>
    </source>
</evidence>
<keyword evidence="4" id="KW-0444">Lipid biosynthesis</keyword>
<dbReference type="RefSeq" id="WP_002465669.1">
    <property type="nucleotide sequence ID" value="NZ_CABMFV010000001.1"/>
</dbReference>
<evidence type="ECO:0000256" key="15">
    <source>
        <dbReference type="PIRSR" id="PIRSR600829-1"/>
    </source>
</evidence>
<evidence type="ECO:0000256" key="5">
    <source>
        <dbReference type="ARBA" id="ARBA00022679"/>
    </source>
</evidence>
<keyword evidence="8 22" id="KW-0418">Kinase</keyword>
<keyword evidence="5" id="KW-0808">Transferase</keyword>
<evidence type="ECO:0000256" key="19">
    <source>
        <dbReference type="SAM" id="Phobius"/>
    </source>
</evidence>
<keyword evidence="18" id="KW-0479">Metal-binding</keyword>
<dbReference type="AlphaFoldDB" id="A0A364UQF6"/>
<comment type="subcellular location">
    <subcellularLocation>
        <location evidence="1">Cell membrane</location>
        <topology evidence="1">Multi-pass membrane protein</topology>
    </subcellularLocation>
</comment>
<evidence type="ECO:0000256" key="6">
    <source>
        <dbReference type="ARBA" id="ARBA00022692"/>
    </source>
</evidence>
<accession>A0A364UQF6</accession>
<feature type="binding site" evidence="18">
    <location>
        <position position="66"/>
    </location>
    <ligand>
        <name>a divalent metal cation</name>
        <dbReference type="ChEBI" id="CHEBI:60240"/>
    </ligand>
</feature>
<keyword evidence="14" id="KW-1208">Phospholipid metabolism</keyword>
<keyword evidence="25" id="KW-1185">Reference proteome</keyword>
<dbReference type="EMBL" id="QXWP01000001">
    <property type="protein sequence ID" value="NBH29735.1"/>
    <property type="molecule type" value="Genomic_DNA"/>
</dbReference>